<evidence type="ECO:0000256" key="1">
    <source>
        <dbReference type="ARBA" id="ARBA00005445"/>
    </source>
</evidence>
<feature type="non-terminal residue" evidence="4">
    <location>
        <position position="76"/>
    </location>
</feature>
<gene>
    <name evidence="4" type="ORF">BDQ12DRAFT_729901</name>
</gene>
<keyword evidence="2 3" id="KW-0732">Signal</keyword>
<dbReference type="Pfam" id="PF11999">
    <property type="entry name" value="Ice_binding"/>
    <property type="match status" value="1"/>
</dbReference>
<sequence length="76" mass="7536">MSVVLCGILALLGLCTLNPPTSLGPSPVFLGFAANYAVLAQSGVSTVPQSHITGDIGLSPASATFLTGFSITKAAT</sequence>
<evidence type="ECO:0000313" key="4">
    <source>
        <dbReference type="EMBL" id="TFK31086.1"/>
    </source>
</evidence>
<comment type="similarity">
    <text evidence="1">Belongs to the ice-binding protein family.</text>
</comment>
<proteinExistence type="inferred from homology"/>
<dbReference type="Proteomes" id="UP000308652">
    <property type="component" value="Unassembled WGS sequence"/>
</dbReference>
<feature type="chain" id="PRO_5022859981" evidence="3">
    <location>
        <begin position="18"/>
        <end position="76"/>
    </location>
</feature>
<evidence type="ECO:0000313" key="5">
    <source>
        <dbReference type="Proteomes" id="UP000308652"/>
    </source>
</evidence>
<keyword evidence="5" id="KW-1185">Reference proteome</keyword>
<feature type="signal peptide" evidence="3">
    <location>
        <begin position="1"/>
        <end position="17"/>
    </location>
</feature>
<evidence type="ECO:0000256" key="3">
    <source>
        <dbReference type="SAM" id="SignalP"/>
    </source>
</evidence>
<dbReference type="OrthoDB" id="10524284at2759"/>
<dbReference type="AlphaFoldDB" id="A0A5C3LGQ4"/>
<reference evidence="4 5" key="1">
    <citation type="journal article" date="2019" name="Nat. Ecol. Evol.">
        <title>Megaphylogeny resolves global patterns of mushroom evolution.</title>
        <authorList>
            <person name="Varga T."/>
            <person name="Krizsan K."/>
            <person name="Foldi C."/>
            <person name="Dima B."/>
            <person name="Sanchez-Garcia M."/>
            <person name="Sanchez-Ramirez S."/>
            <person name="Szollosi G.J."/>
            <person name="Szarkandi J.G."/>
            <person name="Papp V."/>
            <person name="Albert L."/>
            <person name="Andreopoulos W."/>
            <person name="Angelini C."/>
            <person name="Antonin V."/>
            <person name="Barry K.W."/>
            <person name="Bougher N.L."/>
            <person name="Buchanan P."/>
            <person name="Buyck B."/>
            <person name="Bense V."/>
            <person name="Catcheside P."/>
            <person name="Chovatia M."/>
            <person name="Cooper J."/>
            <person name="Damon W."/>
            <person name="Desjardin D."/>
            <person name="Finy P."/>
            <person name="Geml J."/>
            <person name="Haridas S."/>
            <person name="Hughes K."/>
            <person name="Justo A."/>
            <person name="Karasinski D."/>
            <person name="Kautmanova I."/>
            <person name="Kiss B."/>
            <person name="Kocsube S."/>
            <person name="Kotiranta H."/>
            <person name="LaButti K.M."/>
            <person name="Lechner B.E."/>
            <person name="Liimatainen K."/>
            <person name="Lipzen A."/>
            <person name="Lukacs Z."/>
            <person name="Mihaltcheva S."/>
            <person name="Morgado L.N."/>
            <person name="Niskanen T."/>
            <person name="Noordeloos M.E."/>
            <person name="Ohm R.A."/>
            <person name="Ortiz-Santana B."/>
            <person name="Ovrebo C."/>
            <person name="Racz N."/>
            <person name="Riley R."/>
            <person name="Savchenko A."/>
            <person name="Shiryaev A."/>
            <person name="Soop K."/>
            <person name="Spirin V."/>
            <person name="Szebenyi C."/>
            <person name="Tomsovsky M."/>
            <person name="Tulloss R.E."/>
            <person name="Uehling J."/>
            <person name="Grigoriev I.V."/>
            <person name="Vagvolgyi C."/>
            <person name="Papp T."/>
            <person name="Martin F.M."/>
            <person name="Miettinen O."/>
            <person name="Hibbett D.S."/>
            <person name="Nagy L.G."/>
        </authorList>
    </citation>
    <scope>NUCLEOTIDE SEQUENCE [LARGE SCALE GENOMIC DNA]</scope>
    <source>
        <strain evidence="4 5">CBS 166.37</strain>
    </source>
</reference>
<protein>
    <submittedName>
        <fullName evidence="4">Uncharacterized protein</fullName>
    </submittedName>
</protein>
<dbReference type="EMBL" id="ML213927">
    <property type="protein sequence ID" value="TFK31086.1"/>
    <property type="molecule type" value="Genomic_DNA"/>
</dbReference>
<dbReference type="InterPro" id="IPR021884">
    <property type="entry name" value="Ice-bd_prot"/>
</dbReference>
<evidence type="ECO:0000256" key="2">
    <source>
        <dbReference type="ARBA" id="ARBA00022729"/>
    </source>
</evidence>
<organism evidence="4 5">
    <name type="scientific">Crucibulum laeve</name>
    <dbReference type="NCBI Taxonomy" id="68775"/>
    <lineage>
        <taxon>Eukaryota</taxon>
        <taxon>Fungi</taxon>
        <taxon>Dikarya</taxon>
        <taxon>Basidiomycota</taxon>
        <taxon>Agaricomycotina</taxon>
        <taxon>Agaricomycetes</taxon>
        <taxon>Agaricomycetidae</taxon>
        <taxon>Agaricales</taxon>
        <taxon>Agaricineae</taxon>
        <taxon>Nidulariaceae</taxon>
        <taxon>Crucibulum</taxon>
    </lineage>
</organism>
<accession>A0A5C3LGQ4</accession>
<name>A0A5C3LGQ4_9AGAR</name>